<keyword evidence="8 12" id="KW-0274">FAD</keyword>
<dbReference type="GO" id="GO:0016740">
    <property type="term" value="F:transferase activity"/>
    <property type="evidence" value="ECO:0007669"/>
    <property type="project" value="UniProtKB-KW"/>
</dbReference>
<dbReference type="PANTHER" id="PTHR30040:SF2">
    <property type="entry name" value="FAD:PROTEIN FMN TRANSFERASE"/>
    <property type="match status" value="1"/>
</dbReference>
<comment type="caution">
    <text evidence="13">The sequence shown here is derived from an EMBL/GenBank/DDBJ whole genome shotgun (WGS) entry which is preliminary data.</text>
</comment>
<organism evidence="13 14">
    <name type="scientific">Colwellia marinimaniae</name>
    <dbReference type="NCBI Taxonomy" id="1513592"/>
    <lineage>
        <taxon>Bacteria</taxon>
        <taxon>Pseudomonadati</taxon>
        <taxon>Pseudomonadota</taxon>
        <taxon>Gammaproteobacteria</taxon>
        <taxon>Alteromonadales</taxon>
        <taxon>Colwelliaceae</taxon>
        <taxon>Colwellia</taxon>
    </lineage>
</organism>
<evidence type="ECO:0000256" key="7">
    <source>
        <dbReference type="ARBA" id="ARBA00022723"/>
    </source>
</evidence>
<evidence type="ECO:0000256" key="4">
    <source>
        <dbReference type="ARBA" id="ARBA00016337"/>
    </source>
</evidence>
<evidence type="ECO:0000256" key="1">
    <source>
        <dbReference type="ARBA" id="ARBA00001946"/>
    </source>
</evidence>
<proteinExistence type="inferred from homology"/>
<dbReference type="EC" id="2.7.1.180" evidence="3 12"/>
<evidence type="ECO:0000256" key="5">
    <source>
        <dbReference type="ARBA" id="ARBA00022630"/>
    </source>
</evidence>
<dbReference type="InterPro" id="IPR024932">
    <property type="entry name" value="ApbE"/>
</dbReference>
<keyword evidence="9 12" id="KW-0460">Magnesium</keyword>
<dbReference type="EMBL" id="BDQM01000012">
    <property type="protein sequence ID" value="GAW96242.1"/>
    <property type="molecule type" value="Genomic_DNA"/>
</dbReference>
<keyword evidence="5 12" id="KW-0285">Flavoprotein</keyword>
<sequence length="312" mass="34359">MNKAINKTNNNSKRTLSLQAQEQGYVISFNAMASPCEVLIQTKDHRLAKQVASAVSDEVWRIEDKFSRYNKDSVCYQINNNAGQSMAIDEECYLLLNFAEQCYQLSEGVFDISAGILNQVWHFDGSDNIATKKQVAAVLPLVGWHKVSYQHNSITLPQGMALDFGGIGKEYAVDRGILLSQQITALPVLVNLGGDLAVTGPRLNGLPWQVAIESTEYTKPNSDNNKEIIVALTHGALATSGDSKRFLVKDGQRYSHVLNALTGWPIEQAPRSITTLAPQCLQAGMLATLALLQGKGAEQFLSEQEVTYWARR</sequence>
<evidence type="ECO:0000256" key="2">
    <source>
        <dbReference type="ARBA" id="ARBA00008282"/>
    </source>
</evidence>
<evidence type="ECO:0000256" key="9">
    <source>
        <dbReference type="ARBA" id="ARBA00022842"/>
    </source>
</evidence>
<keyword evidence="14" id="KW-1185">Reference proteome</keyword>
<evidence type="ECO:0000313" key="13">
    <source>
        <dbReference type="EMBL" id="GAW96242.1"/>
    </source>
</evidence>
<keyword evidence="7 12" id="KW-0479">Metal-binding</keyword>
<gene>
    <name evidence="13" type="ORF">MTCD1_01856</name>
</gene>
<evidence type="ECO:0000256" key="12">
    <source>
        <dbReference type="PIRNR" id="PIRNR006268"/>
    </source>
</evidence>
<comment type="cofactor">
    <cofactor evidence="1">
        <name>Mg(2+)</name>
        <dbReference type="ChEBI" id="CHEBI:18420"/>
    </cofactor>
</comment>
<dbReference type="Proteomes" id="UP000197068">
    <property type="component" value="Unassembled WGS sequence"/>
</dbReference>
<evidence type="ECO:0000256" key="3">
    <source>
        <dbReference type="ARBA" id="ARBA00011955"/>
    </source>
</evidence>
<dbReference type="Pfam" id="PF02424">
    <property type="entry name" value="ApbE"/>
    <property type="match status" value="1"/>
</dbReference>
<dbReference type="InterPro" id="IPR003374">
    <property type="entry name" value="ApbE-like_sf"/>
</dbReference>
<dbReference type="Gene3D" id="3.10.520.10">
    <property type="entry name" value="ApbE-like domains"/>
    <property type="match status" value="1"/>
</dbReference>
<evidence type="ECO:0000256" key="10">
    <source>
        <dbReference type="ARBA" id="ARBA00031306"/>
    </source>
</evidence>
<dbReference type="RefSeq" id="WP_082606482.1">
    <property type="nucleotide sequence ID" value="NZ_BDQM01000012.1"/>
</dbReference>
<dbReference type="SUPFAM" id="SSF143631">
    <property type="entry name" value="ApbE-like"/>
    <property type="match status" value="1"/>
</dbReference>
<protein>
    <recommendedName>
        <fullName evidence="4 12">FAD:protein FMN transferase</fullName>
        <ecNumber evidence="3 12">2.7.1.180</ecNumber>
    </recommendedName>
    <alternativeName>
        <fullName evidence="10 12">Flavin transferase</fullName>
    </alternativeName>
</protein>
<comment type="similarity">
    <text evidence="2 12">Belongs to the ApbE family.</text>
</comment>
<evidence type="ECO:0000256" key="11">
    <source>
        <dbReference type="ARBA" id="ARBA00048540"/>
    </source>
</evidence>
<evidence type="ECO:0000313" key="14">
    <source>
        <dbReference type="Proteomes" id="UP000197068"/>
    </source>
</evidence>
<comment type="catalytic activity">
    <reaction evidence="11 12">
        <text>L-threonyl-[protein] + FAD = FMN-L-threonyl-[protein] + AMP + H(+)</text>
        <dbReference type="Rhea" id="RHEA:36847"/>
        <dbReference type="Rhea" id="RHEA-COMP:11060"/>
        <dbReference type="Rhea" id="RHEA-COMP:11061"/>
        <dbReference type="ChEBI" id="CHEBI:15378"/>
        <dbReference type="ChEBI" id="CHEBI:30013"/>
        <dbReference type="ChEBI" id="CHEBI:57692"/>
        <dbReference type="ChEBI" id="CHEBI:74257"/>
        <dbReference type="ChEBI" id="CHEBI:456215"/>
        <dbReference type="EC" id="2.7.1.180"/>
    </reaction>
</comment>
<dbReference type="PIRSF" id="PIRSF006268">
    <property type="entry name" value="ApbE"/>
    <property type="match status" value="1"/>
</dbReference>
<evidence type="ECO:0000256" key="8">
    <source>
        <dbReference type="ARBA" id="ARBA00022827"/>
    </source>
</evidence>
<reference evidence="13 14" key="1">
    <citation type="submission" date="2017-06" db="EMBL/GenBank/DDBJ databases">
        <title>Whole Genome Sequences of Colwellia marinimaniae MTCD1.</title>
        <authorList>
            <person name="Kusumoto H."/>
            <person name="Inoue M."/>
            <person name="Tanikawa K."/>
            <person name="Maeji H."/>
            <person name="Cameron J.H."/>
            <person name="Bartlett D.H."/>
        </authorList>
    </citation>
    <scope>NUCLEOTIDE SEQUENCE [LARGE SCALE GENOMIC DNA]</scope>
    <source>
        <strain evidence="13 14">MTCD1</strain>
    </source>
</reference>
<name>A0ABQ0MV87_9GAMM</name>
<dbReference type="PANTHER" id="PTHR30040">
    <property type="entry name" value="THIAMINE BIOSYNTHESIS LIPOPROTEIN APBE"/>
    <property type="match status" value="1"/>
</dbReference>
<keyword evidence="6 12" id="KW-0808">Transferase</keyword>
<evidence type="ECO:0000256" key="6">
    <source>
        <dbReference type="ARBA" id="ARBA00022679"/>
    </source>
</evidence>
<accession>A0ABQ0MV87</accession>